<dbReference type="PROSITE" id="PS50157">
    <property type="entry name" value="ZINC_FINGER_C2H2_2"/>
    <property type="match status" value="4"/>
</dbReference>
<feature type="domain" description="C2H2-type" evidence="6">
    <location>
        <begin position="123"/>
        <end position="150"/>
    </location>
</feature>
<keyword evidence="4" id="KW-0862">Zinc</keyword>
<dbReference type="InterPro" id="IPR013087">
    <property type="entry name" value="Znf_C2H2_type"/>
</dbReference>
<dbReference type="InterPro" id="IPR036236">
    <property type="entry name" value="Znf_C2H2_sf"/>
</dbReference>
<dbReference type="Proteomes" id="UP000886998">
    <property type="component" value="Unassembled WGS sequence"/>
</dbReference>
<evidence type="ECO:0000256" key="4">
    <source>
        <dbReference type="ARBA" id="ARBA00022833"/>
    </source>
</evidence>
<gene>
    <name evidence="7" type="primary">NCL1_37433</name>
    <name evidence="7" type="ORF">TNIN_316952</name>
</gene>
<dbReference type="EMBL" id="BMAV01020245">
    <property type="protein sequence ID" value="GFY73614.1"/>
    <property type="molecule type" value="Genomic_DNA"/>
</dbReference>
<dbReference type="Pfam" id="PF00096">
    <property type="entry name" value="zf-C2H2"/>
    <property type="match status" value="1"/>
</dbReference>
<dbReference type="SUPFAM" id="SSF57667">
    <property type="entry name" value="beta-beta-alpha zinc fingers"/>
    <property type="match status" value="3"/>
</dbReference>
<keyword evidence="2" id="KW-0677">Repeat</keyword>
<dbReference type="OrthoDB" id="6415710at2759"/>
<evidence type="ECO:0000259" key="6">
    <source>
        <dbReference type="PROSITE" id="PS50157"/>
    </source>
</evidence>
<dbReference type="PANTHER" id="PTHR24379:SF121">
    <property type="entry name" value="C2H2-TYPE DOMAIN-CONTAINING PROTEIN"/>
    <property type="match status" value="1"/>
</dbReference>
<accession>A0A8X6YL99</accession>
<evidence type="ECO:0000256" key="3">
    <source>
        <dbReference type="ARBA" id="ARBA00022771"/>
    </source>
</evidence>
<sequence length="277" mass="32018">MDCSEIPSPSSFSYRCDVCQESSISRGKRNIHCRISSLESCFVCKDCNRPFSLGYELTVTKEESHLCYQCGAIFSSKELLEIHSQHHAGQVPCRCNVCSRASTNKSKLHINLLHQAKIKESENECDVCHKKFSNRFRLKRHNYVHTGLWPYRCEYCEKGLPDKRSLRIHLRKHTLEKPYACIDCDSKFTTKGHMMTHFSKFHGGWNYLLEISDSKNVSAIIIDPEEKDQLTPFTKVVNKIDEISTMNGFLEISILIKRLSSKPHCFLTLLRSFKESK</sequence>
<dbReference type="PROSITE" id="PS00028">
    <property type="entry name" value="ZINC_FINGER_C2H2_1"/>
    <property type="match status" value="4"/>
</dbReference>
<keyword evidence="3 5" id="KW-0863">Zinc-finger</keyword>
<feature type="domain" description="C2H2-type" evidence="6">
    <location>
        <begin position="151"/>
        <end position="178"/>
    </location>
</feature>
<name>A0A8X6YL99_9ARAC</name>
<feature type="domain" description="C2H2-type" evidence="6">
    <location>
        <begin position="179"/>
        <end position="207"/>
    </location>
</feature>
<keyword evidence="8" id="KW-1185">Reference proteome</keyword>
<dbReference type="GO" id="GO:0008270">
    <property type="term" value="F:zinc ion binding"/>
    <property type="evidence" value="ECO:0007669"/>
    <property type="project" value="UniProtKB-KW"/>
</dbReference>
<dbReference type="AlphaFoldDB" id="A0A8X6YL99"/>
<evidence type="ECO:0000313" key="8">
    <source>
        <dbReference type="Proteomes" id="UP000886998"/>
    </source>
</evidence>
<dbReference type="SMART" id="SM00355">
    <property type="entry name" value="ZnF_C2H2"/>
    <property type="match status" value="6"/>
</dbReference>
<proteinExistence type="predicted"/>
<comment type="caution">
    <text evidence="7">The sequence shown here is derived from an EMBL/GenBank/DDBJ whole genome shotgun (WGS) entry which is preliminary data.</text>
</comment>
<organism evidence="7 8">
    <name type="scientific">Trichonephila inaurata madagascariensis</name>
    <dbReference type="NCBI Taxonomy" id="2747483"/>
    <lineage>
        <taxon>Eukaryota</taxon>
        <taxon>Metazoa</taxon>
        <taxon>Ecdysozoa</taxon>
        <taxon>Arthropoda</taxon>
        <taxon>Chelicerata</taxon>
        <taxon>Arachnida</taxon>
        <taxon>Araneae</taxon>
        <taxon>Araneomorphae</taxon>
        <taxon>Entelegynae</taxon>
        <taxon>Araneoidea</taxon>
        <taxon>Nephilidae</taxon>
        <taxon>Trichonephila</taxon>
        <taxon>Trichonephila inaurata</taxon>
    </lineage>
</organism>
<evidence type="ECO:0000256" key="2">
    <source>
        <dbReference type="ARBA" id="ARBA00022737"/>
    </source>
</evidence>
<evidence type="ECO:0000313" key="7">
    <source>
        <dbReference type="EMBL" id="GFY73614.1"/>
    </source>
</evidence>
<dbReference type="PANTHER" id="PTHR24379">
    <property type="entry name" value="KRAB AND ZINC FINGER DOMAIN-CONTAINING"/>
    <property type="match status" value="1"/>
</dbReference>
<protein>
    <submittedName>
        <fullName evidence="7">Zinc finger protein</fullName>
    </submittedName>
</protein>
<reference evidence="7" key="1">
    <citation type="submission" date="2020-08" db="EMBL/GenBank/DDBJ databases">
        <title>Multicomponent nature underlies the extraordinary mechanical properties of spider dragline silk.</title>
        <authorList>
            <person name="Kono N."/>
            <person name="Nakamura H."/>
            <person name="Mori M."/>
            <person name="Yoshida Y."/>
            <person name="Ohtoshi R."/>
            <person name="Malay A.D."/>
            <person name="Moran D.A.P."/>
            <person name="Tomita M."/>
            <person name="Numata K."/>
            <person name="Arakawa K."/>
        </authorList>
    </citation>
    <scope>NUCLEOTIDE SEQUENCE</scope>
</reference>
<evidence type="ECO:0000256" key="1">
    <source>
        <dbReference type="ARBA" id="ARBA00022723"/>
    </source>
</evidence>
<keyword evidence="1" id="KW-0479">Metal-binding</keyword>
<feature type="domain" description="C2H2-type" evidence="6">
    <location>
        <begin position="65"/>
        <end position="92"/>
    </location>
</feature>
<dbReference type="Gene3D" id="3.30.160.60">
    <property type="entry name" value="Classic Zinc Finger"/>
    <property type="match status" value="4"/>
</dbReference>
<evidence type="ECO:0000256" key="5">
    <source>
        <dbReference type="PROSITE-ProRule" id="PRU00042"/>
    </source>
</evidence>